<dbReference type="InterPro" id="IPR024051">
    <property type="entry name" value="AICAR_Tfase_dup_dom_sf"/>
</dbReference>
<dbReference type="GO" id="GO:0004643">
    <property type="term" value="F:phosphoribosylaminoimidazolecarboxamide formyltransferase activity"/>
    <property type="evidence" value="ECO:0007669"/>
    <property type="project" value="InterPro"/>
</dbReference>
<dbReference type="PANTHER" id="PTHR11692:SF0">
    <property type="entry name" value="BIFUNCTIONAL PURINE BIOSYNTHESIS PROTEIN ATIC"/>
    <property type="match status" value="1"/>
</dbReference>
<accession>A0A1F5FY52</accession>
<protein>
    <recommendedName>
        <fullName evidence="7">Bifunctional phosphoribosylaminoimidazolecarboxamide formyltransferase/inosine monophosphate cyclohydrolase</fullName>
    </recommendedName>
</protein>
<evidence type="ECO:0000256" key="1">
    <source>
        <dbReference type="ARBA" id="ARBA00022679"/>
    </source>
</evidence>
<keyword evidence="4" id="KW-0511">Multifunctional enzyme</keyword>
<comment type="caution">
    <text evidence="5">The sequence shown here is derived from an EMBL/GenBank/DDBJ whole genome shotgun (WGS) entry which is preliminary data.</text>
</comment>
<evidence type="ECO:0000313" key="5">
    <source>
        <dbReference type="EMBL" id="OGD84543.1"/>
    </source>
</evidence>
<keyword evidence="1" id="KW-0808">Transferase</keyword>
<dbReference type="EMBL" id="MFBA01000057">
    <property type="protein sequence ID" value="OGD84543.1"/>
    <property type="molecule type" value="Genomic_DNA"/>
</dbReference>
<dbReference type="AlphaFoldDB" id="A0A1F5FY52"/>
<dbReference type="InterPro" id="IPR002695">
    <property type="entry name" value="PurH-like"/>
</dbReference>
<organism evidence="5 6">
    <name type="scientific">Candidatus Curtissbacteria bacterium RIFCSPHIGHO2_01_FULL_41_13</name>
    <dbReference type="NCBI Taxonomy" id="1797745"/>
    <lineage>
        <taxon>Bacteria</taxon>
        <taxon>Candidatus Curtissiibacteriota</taxon>
    </lineage>
</organism>
<evidence type="ECO:0000256" key="3">
    <source>
        <dbReference type="ARBA" id="ARBA00022801"/>
    </source>
</evidence>
<dbReference type="GO" id="GO:0003937">
    <property type="term" value="F:IMP cyclohydrolase activity"/>
    <property type="evidence" value="ECO:0007669"/>
    <property type="project" value="InterPro"/>
</dbReference>
<reference evidence="5 6" key="1">
    <citation type="journal article" date="2016" name="Nat. Commun.">
        <title>Thousands of microbial genomes shed light on interconnected biogeochemical processes in an aquifer system.</title>
        <authorList>
            <person name="Anantharaman K."/>
            <person name="Brown C.T."/>
            <person name="Hug L.A."/>
            <person name="Sharon I."/>
            <person name="Castelle C.J."/>
            <person name="Probst A.J."/>
            <person name="Thomas B.C."/>
            <person name="Singh A."/>
            <person name="Wilkins M.J."/>
            <person name="Karaoz U."/>
            <person name="Brodie E.L."/>
            <person name="Williams K.H."/>
            <person name="Hubbard S.S."/>
            <person name="Banfield J.F."/>
        </authorList>
    </citation>
    <scope>NUCLEOTIDE SEQUENCE [LARGE SCALE GENOMIC DNA]</scope>
</reference>
<keyword evidence="2" id="KW-0658">Purine biosynthesis</keyword>
<name>A0A1F5FY52_9BACT</name>
<dbReference type="GO" id="GO:0006189">
    <property type="term" value="P:'de novo' IMP biosynthetic process"/>
    <property type="evidence" value="ECO:0007669"/>
    <property type="project" value="TreeGrafter"/>
</dbReference>
<dbReference type="PANTHER" id="PTHR11692">
    <property type="entry name" value="BIFUNCTIONAL PURINE BIOSYNTHESIS PROTEIN PURH"/>
    <property type="match status" value="1"/>
</dbReference>
<sequence>MNLPKDLTLKLKKYKDLRYGENPHQKSAFYISDSNPGFEQVSGIELSHNNLGDANHAWRLVCEFSEPTVAIIKHGNPSGISSRNDVSAAFKLAYGADKVSAFGGIIAVNRSPTLAMVGAMHGIFFELIVASDYSKQVLESLKKKSAKMRVVRAKKPPAQLEFTRVFNGYLVQTPDDVKENPLQWKVVSGKNPDKKTYGDLEFAWKVVKHVKSNAIVIVRDLNMLGMGTGQPNRVNSVKLALDQAGKKSRGAVLASDAFFPFEDSVELAAAAGISTIIQPGGSINDDKVIDDASKHGMTMIFTHVRHFKH</sequence>
<dbReference type="Proteomes" id="UP000177069">
    <property type="component" value="Unassembled WGS sequence"/>
</dbReference>
<dbReference type="Pfam" id="PF01808">
    <property type="entry name" value="AICARFT_IMPCHas"/>
    <property type="match status" value="1"/>
</dbReference>
<proteinExistence type="predicted"/>
<keyword evidence="3" id="KW-0378">Hydrolase</keyword>
<evidence type="ECO:0000256" key="2">
    <source>
        <dbReference type="ARBA" id="ARBA00022755"/>
    </source>
</evidence>
<evidence type="ECO:0000256" key="4">
    <source>
        <dbReference type="ARBA" id="ARBA00023268"/>
    </source>
</evidence>
<dbReference type="SUPFAM" id="SSF53927">
    <property type="entry name" value="Cytidine deaminase-like"/>
    <property type="match status" value="1"/>
</dbReference>
<dbReference type="GO" id="GO:0005829">
    <property type="term" value="C:cytosol"/>
    <property type="evidence" value="ECO:0007669"/>
    <property type="project" value="TreeGrafter"/>
</dbReference>
<dbReference type="InterPro" id="IPR016193">
    <property type="entry name" value="Cytidine_deaminase-like"/>
</dbReference>
<dbReference type="Gene3D" id="3.40.140.20">
    <property type="match status" value="2"/>
</dbReference>
<dbReference type="SMART" id="SM00798">
    <property type="entry name" value="AICARFT_IMPCHas"/>
    <property type="match status" value="1"/>
</dbReference>
<gene>
    <name evidence="5" type="ORF">A2696_01920</name>
</gene>
<dbReference type="FunFam" id="3.40.140.20:FF:000001">
    <property type="entry name" value="Bifunctional purine biosynthesis protein PurH"/>
    <property type="match status" value="1"/>
</dbReference>
<evidence type="ECO:0008006" key="7">
    <source>
        <dbReference type="Google" id="ProtNLM"/>
    </source>
</evidence>
<evidence type="ECO:0000313" key="6">
    <source>
        <dbReference type="Proteomes" id="UP000177069"/>
    </source>
</evidence>